<dbReference type="SUPFAM" id="SSF52540">
    <property type="entry name" value="P-loop containing nucleoside triphosphate hydrolases"/>
    <property type="match status" value="1"/>
</dbReference>
<name>A0A1G7M5Q0_9RHOB</name>
<feature type="compositionally biased region" description="Basic and acidic residues" evidence="1">
    <location>
        <begin position="1"/>
        <end position="17"/>
    </location>
</feature>
<dbReference type="STRING" id="218672.SAMN04489759_102466"/>
<gene>
    <name evidence="2" type="ORF">SAMN04489759_102466</name>
</gene>
<dbReference type="InterPro" id="IPR027417">
    <property type="entry name" value="P-loop_NTPase"/>
</dbReference>
<dbReference type="OrthoDB" id="7720515at2"/>
<dbReference type="EMBL" id="FNBP01000002">
    <property type="protein sequence ID" value="SDF56906.1"/>
    <property type="molecule type" value="Genomic_DNA"/>
</dbReference>
<proteinExistence type="predicted"/>
<sequence>MLQGDAGHEGDLKEDSGTRGLPLGATGAGTEGDIDPTVLDRPVVLLGRGGSGTRLLSQLAQDTGIFLGNEINASGDSVEWVQPIYQRAIARCGGTGADRESSESLRDHARHVLSAADVTKQQLWGWKLPETMLILPDVLAAFPRAKIIHLLRHPVSSSLRRSHMTSRFNNPVGRAVLTAAYREVGRSEKSIERDAEWQHNAITWLYQVRRVAHICRQLGAERWLEIRFEDLCTTPKTVSTQVTAFLGNTSEQLAAAAQLENKINPARAAGAVEMTDPRAEWVWSLCAPVAEQFGYGATPPVGEKS</sequence>
<dbReference type="AlphaFoldDB" id="A0A1G7M5Q0"/>
<evidence type="ECO:0000313" key="2">
    <source>
        <dbReference type="EMBL" id="SDF56906.1"/>
    </source>
</evidence>
<accession>A0A1G7M5Q0</accession>
<keyword evidence="3" id="KW-1185">Reference proteome</keyword>
<dbReference type="GO" id="GO:0016740">
    <property type="term" value="F:transferase activity"/>
    <property type="evidence" value="ECO:0007669"/>
    <property type="project" value="UniProtKB-KW"/>
</dbReference>
<reference evidence="3" key="1">
    <citation type="submission" date="2016-10" db="EMBL/GenBank/DDBJ databases">
        <authorList>
            <person name="Varghese N."/>
            <person name="Submissions S."/>
        </authorList>
    </citation>
    <scope>NUCLEOTIDE SEQUENCE [LARGE SCALE GENOMIC DNA]</scope>
    <source>
        <strain evidence="3">DSM 16477</strain>
    </source>
</reference>
<dbReference type="Gene3D" id="3.40.50.300">
    <property type="entry name" value="P-loop containing nucleotide triphosphate hydrolases"/>
    <property type="match status" value="1"/>
</dbReference>
<organism evidence="2 3">
    <name type="scientific">Sulfitobacter delicatus</name>
    <dbReference type="NCBI Taxonomy" id="218672"/>
    <lineage>
        <taxon>Bacteria</taxon>
        <taxon>Pseudomonadati</taxon>
        <taxon>Pseudomonadota</taxon>
        <taxon>Alphaproteobacteria</taxon>
        <taxon>Rhodobacterales</taxon>
        <taxon>Roseobacteraceae</taxon>
        <taxon>Sulfitobacter</taxon>
    </lineage>
</organism>
<evidence type="ECO:0000256" key="1">
    <source>
        <dbReference type="SAM" id="MobiDB-lite"/>
    </source>
</evidence>
<feature type="region of interest" description="Disordered" evidence="1">
    <location>
        <begin position="1"/>
        <end position="34"/>
    </location>
</feature>
<dbReference type="Proteomes" id="UP000199399">
    <property type="component" value="Unassembled WGS sequence"/>
</dbReference>
<keyword evidence="2" id="KW-0808">Transferase</keyword>
<evidence type="ECO:0000313" key="3">
    <source>
        <dbReference type="Proteomes" id="UP000199399"/>
    </source>
</evidence>
<dbReference type="Pfam" id="PF13469">
    <property type="entry name" value="Sulfotransfer_3"/>
    <property type="match status" value="1"/>
</dbReference>
<protein>
    <submittedName>
        <fullName evidence="2">Sulfotransferase family protein</fullName>
    </submittedName>
</protein>